<evidence type="ECO:0000256" key="1">
    <source>
        <dbReference type="ARBA" id="ARBA00004173"/>
    </source>
</evidence>
<dbReference type="SUPFAM" id="SSF48452">
    <property type="entry name" value="TPR-like"/>
    <property type="match status" value="1"/>
</dbReference>
<dbReference type="KEGG" id="dcr:108223998"/>
<gene>
    <name evidence="7" type="ORF">DCAR_0520917</name>
</gene>
<dbReference type="Proteomes" id="UP000077755">
    <property type="component" value="Chromosome 5"/>
</dbReference>
<sequence>MKVPITATLFMRYFCTAIVKDQSAVAPVTTCKTLIKRNNLYGRLSAVAITGETVAQTLNHYLREGNSVSKIQLERSVKELRKYGRFNHALEIMEWMKKRGINLSHSDHAICLDLISKVKGTSAAENYFADLSSSTKNKFTYGALLNCYCKEKLTDKAQSLFEKMDELGIASSMSFNNLMSLYMRQNQPEKVPSLIQDMKNKNILPCVFSYNIWMTSYSCLNDIKGVERVYEEMIYSGQHCDWTTYSNMAVAYVKAGLHEKAESTLKRVEEEIQKMGRPCNRSPFHFMLSLYSGTSNLKEVHRIWNALKLAFKYTSNTSTLLMLQALARLDDVNGLKEVFEEWESTCSSYDRRLPNTAIAVYLKHDMIEEAENVFHNLVKRCETPFYWSWGLFMSYYLKKQQIDLALRYLEAAISGINNNEWRPFAADITRFMEYFKKEGDVTGAEKLCEILKKANCIDSEAYMLLLEVYVAANMTAPQVRCKMKDDGIEISSEHEELLRRVCPE</sequence>
<keyword evidence="4" id="KW-0809">Transit peptide</keyword>
<dbReference type="AlphaFoldDB" id="A0AAF0X4P1"/>
<evidence type="ECO:0000256" key="4">
    <source>
        <dbReference type="ARBA" id="ARBA00022946"/>
    </source>
</evidence>
<reference evidence="7" key="1">
    <citation type="journal article" date="2016" name="Nat. Genet.">
        <title>A high-quality carrot genome assembly provides new insights into carotenoid accumulation and asterid genome evolution.</title>
        <authorList>
            <person name="Iorizzo M."/>
            <person name="Ellison S."/>
            <person name="Senalik D."/>
            <person name="Zeng P."/>
            <person name="Satapoomin P."/>
            <person name="Huang J."/>
            <person name="Bowman M."/>
            <person name="Iovene M."/>
            <person name="Sanseverino W."/>
            <person name="Cavagnaro P."/>
            <person name="Yildiz M."/>
            <person name="Macko-Podgorni A."/>
            <person name="Moranska E."/>
            <person name="Grzebelus E."/>
            <person name="Grzebelus D."/>
            <person name="Ashrafi H."/>
            <person name="Zheng Z."/>
            <person name="Cheng S."/>
            <person name="Spooner D."/>
            <person name="Van Deynze A."/>
            <person name="Simon P."/>
        </authorList>
    </citation>
    <scope>NUCLEOTIDE SEQUENCE</scope>
    <source>
        <tissue evidence="7">Leaf</tissue>
    </source>
</reference>
<keyword evidence="3" id="KW-0677">Repeat</keyword>
<dbReference type="PANTHER" id="PTHR45717">
    <property type="entry name" value="OS12G0527900 PROTEIN"/>
    <property type="match status" value="1"/>
</dbReference>
<evidence type="ECO:0000313" key="7">
    <source>
        <dbReference type="EMBL" id="WOH01533.1"/>
    </source>
</evidence>
<name>A0AAF0X4P1_DAUCS</name>
<dbReference type="EMBL" id="CP093347">
    <property type="protein sequence ID" value="WOH01533.1"/>
    <property type="molecule type" value="Genomic_DNA"/>
</dbReference>
<keyword evidence="5" id="KW-0496">Mitochondrion</keyword>
<dbReference type="FunFam" id="1.25.40.10:FF:000385">
    <property type="entry name" value="Pentatricopeptide repeat-containing protein mitochondrial"/>
    <property type="match status" value="1"/>
</dbReference>
<dbReference type="InterPro" id="IPR002885">
    <property type="entry name" value="PPR_rpt"/>
</dbReference>
<evidence type="ECO:0000256" key="5">
    <source>
        <dbReference type="ARBA" id="ARBA00023128"/>
    </source>
</evidence>
<reference evidence="7" key="2">
    <citation type="submission" date="2022-03" db="EMBL/GenBank/DDBJ databases">
        <title>Draft title - Genomic analysis of global carrot germplasm unveils the trajectory of domestication and the origin of high carotenoid orange carrot.</title>
        <authorList>
            <person name="Iorizzo M."/>
            <person name="Ellison S."/>
            <person name="Senalik D."/>
            <person name="Macko-Podgorni A."/>
            <person name="Grzebelus D."/>
            <person name="Bostan H."/>
            <person name="Rolling W."/>
            <person name="Curaba J."/>
            <person name="Simon P."/>
        </authorList>
    </citation>
    <scope>NUCLEOTIDE SEQUENCE</scope>
    <source>
        <tissue evidence="7">Leaf</tissue>
    </source>
</reference>
<evidence type="ECO:0000313" key="8">
    <source>
        <dbReference type="Proteomes" id="UP000077755"/>
    </source>
</evidence>
<feature type="repeat" description="PPR" evidence="6">
    <location>
        <begin position="137"/>
        <end position="171"/>
    </location>
</feature>
<organism evidence="7 8">
    <name type="scientific">Daucus carota subsp. sativus</name>
    <name type="common">Carrot</name>
    <dbReference type="NCBI Taxonomy" id="79200"/>
    <lineage>
        <taxon>Eukaryota</taxon>
        <taxon>Viridiplantae</taxon>
        <taxon>Streptophyta</taxon>
        <taxon>Embryophyta</taxon>
        <taxon>Tracheophyta</taxon>
        <taxon>Spermatophyta</taxon>
        <taxon>Magnoliopsida</taxon>
        <taxon>eudicotyledons</taxon>
        <taxon>Gunneridae</taxon>
        <taxon>Pentapetalae</taxon>
        <taxon>asterids</taxon>
        <taxon>campanulids</taxon>
        <taxon>Apiales</taxon>
        <taxon>Apiaceae</taxon>
        <taxon>Apioideae</taxon>
        <taxon>Scandiceae</taxon>
        <taxon>Daucinae</taxon>
        <taxon>Daucus</taxon>
        <taxon>Daucus sect. Daucus</taxon>
    </lineage>
</organism>
<evidence type="ECO:0000256" key="2">
    <source>
        <dbReference type="ARBA" id="ARBA00007626"/>
    </source>
</evidence>
<keyword evidence="8" id="KW-1185">Reference proteome</keyword>
<dbReference type="NCBIfam" id="TIGR00756">
    <property type="entry name" value="PPR"/>
    <property type="match status" value="3"/>
</dbReference>
<accession>A0AAF0X4P1</accession>
<evidence type="ECO:0000256" key="6">
    <source>
        <dbReference type="PROSITE-ProRule" id="PRU00708"/>
    </source>
</evidence>
<dbReference type="GO" id="GO:0003729">
    <property type="term" value="F:mRNA binding"/>
    <property type="evidence" value="ECO:0007669"/>
    <property type="project" value="UniProtKB-ARBA"/>
</dbReference>
<dbReference type="Pfam" id="PF13041">
    <property type="entry name" value="PPR_2"/>
    <property type="match status" value="1"/>
</dbReference>
<evidence type="ECO:0000256" key="3">
    <source>
        <dbReference type="ARBA" id="ARBA00022737"/>
    </source>
</evidence>
<dbReference type="InterPro" id="IPR011990">
    <property type="entry name" value="TPR-like_helical_dom_sf"/>
</dbReference>
<dbReference type="GO" id="GO:0005739">
    <property type="term" value="C:mitochondrion"/>
    <property type="evidence" value="ECO:0007669"/>
    <property type="project" value="UniProtKB-SubCell"/>
</dbReference>
<dbReference type="Pfam" id="PF01535">
    <property type="entry name" value="PPR"/>
    <property type="match status" value="3"/>
</dbReference>
<dbReference type="PROSITE" id="PS51375">
    <property type="entry name" value="PPR"/>
    <property type="match status" value="1"/>
</dbReference>
<proteinExistence type="inferred from homology"/>
<comment type="similarity">
    <text evidence="2">Belongs to the PPR family. P subfamily.</text>
</comment>
<protein>
    <recommendedName>
        <fullName evidence="9">Pentacotripeptide-repeat region of PRORP domain-containing protein</fullName>
    </recommendedName>
</protein>
<evidence type="ECO:0008006" key="9">
    <source>
        <dbReference type="Google" id="ProtNLM"/>
    </source>
</evidence>
<dbReference type="Gene3D" id="1.25.40.10">
    <property type="entry name" value="Tetratricopeptide repeat domain"/>
    <property type="match status" value="3"/>
</dbReference>
<dbReference type="PANTHER" id="PTHR45717:SF8">
    <property type="entry name" value="OS01G0301000 PROTEIN"/>
    <property type="match status" value="1"/>
</dbReference>
<comment type="subcellular location">
    <subcellularLocation>
        <location evidence="1">Mitochondrion</location>
    </subcellularLocation>
</comment>